<reference evidence="3" key="1">
    <citation type="submission" date="2022-12" db="EMBL/GenBank/DDBJ databases">
        <authorList>
            <person name="Bing R.G."/>
            <person name="Willard D.J."/>
            <person name="Manesh M.J.H."/>
            <person name="Laemthong T."/>
            <person name="Crosby J.R."/>
            <person name="Kelly R.M."/>
        </authorList>
    </citation>
    <scope>NUCLEOTIDE SEQUENCE</scope>
    <source>
        <strain evidence="3">DSM 8991</strain>
    </source>
</reference>
<proteinExistence type="predicted"/>
<accession>A0ABY7BF28</accession>
<sequence>MMNRAYCPECKKHVEIKVEKNLVKEYKGVQVNVEEHVPHCSECDTELFVPDIENENLKRLYQRYRELTGLITPEEIQKIREKYGLSQRELGQILGWGKMTINRYERGALPSKSHSDILKLILTSEGFFKEKVEEALKSGRITERTYQKTMEKIRDSLADLKKKIISAELEHPEDIYNGFRRFDFEKLENLISYITEKVENLYLSSLNKFLWYIDFMHFKRCLRSITGLRYIKYAYGPVIEKFAYKEIAAYPSDKYTVEEYETPDGAIQTKIKSKGNYDLSVFTSEELQTINMVIDALKDKTCSAISELSHKEVGWQQTPLRELISYEYAKTVSLDSQALQK</sequence>
<name>A0ABY7BF28_9FIRM</name>
<dbReference type="NCBIfam" id="TIGR03830">
    <property type="entry name" value="CxxCG_CxxCG_HTH"/>
    <property type="match status" value="1"/>
</dbReference>
<evidence type="ECO:0000259" key="2">
    <source>
        <dbReference type="PROSITE" id="PS50943"/>
    </source>
</evidence>
<dbReference type="InterPro" id="IPR001387">
    <property type="entry name" value="Cro/C1-type_HTH"/>
</dbReference>
<dbReference type="InterPro" id="IPR010982">
    <property type="entry name" value="Lambda_DNA-bd_dom_sf"/>
</dbReference>
<dbReference type="RefSeq" id="WP_235374922.1">
    <property type="nucleotide sequence ID" value="NZ_CP113864.1"/>
</dbReference>
<dbReference type="Pfam" id="PF13274">
    <property type="entry name" value="SocA_Panacea"/>
    <property type="match status" value="1"/>
</dbReference>
<keyword evidence="1" id="KW-0175">Coiled coil</keyword>
<dbReference type="EMBL" id="CP113864">
    <property type="protein sequence ID" value="WAM31428.1"/>
    <property type="molecule type" value="Genomic_DNA"/>
</dbReference>
<gene>
    <name evidence="3" type="ORF">OTJ99_002302</name>
</gene>
<dbReference type="PROSITE" id="PS50943">
    <property type="entry name" value="HTH_CROC1"/>
    <property type="match status" value="1"/>
</dbReference>
<feature type="domain" description="HTH cro/C1-type" evidence="2">
    <location>
        <begin position="76"/>
        <end position="107"/>
    </location>
</feature>
<dbReference type="InterPro" id="IPR032758">
    <property type="entry name" value="MqsA/HigA-2"/>
</dbReference>
<evidence type="ECO:0000313" key="4">
    <source>
        <dbReference type="Proteomes" id="UP001164745"/>
    </source>
</evidence>
<dbReference type="CDD" id="cd00093">
    <property type="entry name" value="HTH_XRE"/>
    <property type="match status" value="1"/>
</dbReference>
<feature type="coiled-coil region" evidence="1">
    <location>
        <begin position="143"/>
        <end position="170"/>
    </location>
</feature>
<dbReference type="InterPro" id="IPR022452">
    <property type="entry name" value="MqsA"/>
</dbReference>
<dbReference type="Pfam" id="PF15731">
    <property type="entry name" value="MqsA_antitoxin"/>
    <property type="match status" value="1"/>
</dbReference>
<dbReference type="SMART" id="SM00530">
    <property type="entry name" value="HTH_XRE"/>
    <property type="match status" value="1"/>
</dbReference>
<organism evidence="3 4">
    <name type="scientific">Caldicellulosiruptor naganoensis</name>
    <dbReference type="NCBI Taxonomy" id="29324"/>
    <lineage>
        <taxon>Bacteria</taxon>
        <taxon>Bacillati</taxon>
        <taxon>Bacillota</taxon>
        <taxon>Bacillota incertae sedis</taxon>
        <taxon>Caldicellulosiruptorales</taxon>
        <taxon>Caldicellulosiruptoraceae</taxon>
        <taxon>Caldicellulosiruptor</taxon>
    </lineage>
</organism>
<dbReference type="Proteomes" id="UP001164745">
    <property type="component" value="Chromosome"/>
</dbReference>
<dbReference type="SUPFAM" id="SSF47413">
    <property type="entry name" value="lambda repressor-like DNA-binding domains"/>
    <property type="match status" value="1"/>
</dbReference>
<protein>
    <submittedName>
        <fullName evidence="3">DUF4065 domain-containing protein</fullName>
    </submittedName>
</protein>
<evidence type="ECO:0000313" key="3">
    <source>
        <dbReference type="EMBL" id="WAM31428.1"/>
    </source>
</evidence>
<keyword evidence="4" id="KW-1185">Reference proteome</keyword>
<dbReference type="Gene3D" id="1.10.260.40">
    <property type="entry name" value="lambda repressor-like DNA-binding domains"/>
    <property type="match status" value="1"/>
</dbReference>
<evidence type="ECO:0000256" key="1">
    <source>
        <dbReference type="SAM" id="Coils"/>
    </source>
</evidence>
<dbReference type="InterPro" id="IPR025272">
    <property type="entry name" value="SocA_Panacea"/>
</dbReference>